<reference evidence="2 3" key="1">
    <citation type="submission" date="2015-10" db="EMBL/GenBank/DDBJ databases">
        <title>Metagenome-Assembled Genomes uncover a global brackish microbiome.</title>
        <authorList>
            <person name="Hugerth L.W."/>
            <person name="Larsson J."/>
            <person name="Alneberg J."/>
            <person name="Lindh M.V."/>
            <person name="Legrand C."/>
            <person name="Pinhassi J."/>
            <person name="Andersson A.F."/>
        </authorList>
    </citation>
    <scope>NUCLEOTIDE SEQUENCE [LARGE SCALE GENOMIC DNA]</scope>
    <source>
        <strain evidence="2">BACL1 MAG-120820-bin45</strain>
    </source>
</reference>
<proteinExistence type="predicted"/>
<accession>A0A0R2U7X0</accession>
<sequence>MYLIALFEDPTNHAILILSGFSLACLSRLKFIGPSNDARLKDRSVLKVKFRGLKSKRLIGGGLLLGFSFFFADIYAEILVLLGAMTLLSMHSAKLFKRY</sequence>
<keyword evidence="1" id="KW-0812">Transmembrane</keyword>
<dbReference type="EMBL" id="LICS01000023">
    <property type="protein sequence ID" value="KRO95625.1"/>
    <property type="molecule type" value="Genomic_DNA"/>
</dbReference>
<protein>
    <submittedName>
        <fullName evidence="2">Uncharacterized protein</fullName>
    </submittedName>
</protein>
<evidence type="ECO:0000256" key="1">
    <source>
        <dbReference type="SAM" id="Phobius"/>
    </source>
</evidence>
<name>A0A0R2U7X0_9GAMM</name>
<dbReference type="AlphaFoldDB" id="A0A0R2U7X0"/>
<feature type="transmembrane region" description="Helical" evidence="1">
    <location>
        <begin position="54"/>
        <end position="72"/>
    </location>
</feature>
<feature type="transmembrane region" description="Helical" evidence="1">
    <location>
        <begin position="12"/>
        <end position="33"/>
    </location>
</feature>
<gene>
    <name evidence="2" type="ORF">ABS10_07915</name>
</gene>
<evidence type="ECO:0000313" key="3">
    <source>
        <dbReference type="Proteomes" id="UP000051027"/>
    </source>
</evidence>
<comment type="caution">
    <text evidence="2">The sequence shown here is derived from an EMBL/GenBank/DDBJ whole genome shotgun (WGS) entry which is preliminary data.</text>
</comment>
<keyword evidence="1" id="KW-1133">Transmembrane helix</keyword>
<dbReference type="Proteomes" id="UP000051027">
    <property type="component" value="Unassembled WGS sequence"/>
</dbReference>
<keyword evidence="1" id="KW-0472">Membrane</keyword>
<evidence type="ECO:0000313" key="2">
    <source>
        <dbReference type="EMBL" id="KRO95625.1"/>
    </source>
</evidence>
<organism evidence="2 3">
    <name type="scientific">SAR86 cluster bacterium BACL1 MAG-120820-bin45</name>
    <dbReference type="NCBI Taxonomy" id="1655612"/>
    <lineage>
        <taxon>Bacteria</taxon>
        <taxon>Pseudomonadati</taxon>
        <taxon>Pseudomonadota</taxon>
        <taxon>Gammaproteobacteria</taxon>
        <taxon>SAR86 cluster</taxon>
    </lineage>
</organism>